<reference evidence="3 4" key="1">
    <citation type="submission" date="2020-12" db="EMBL/GenBank/DDBJ databases">
        <title>Concerted genomic and epigenomic changes stabilize Arabidopsis allopolyploids.</title>
        <authorList>
            <person name="Chen Z."/>
        </authorList>
    </citation>
    <scope>NUCLEOTIDE SEQUENCE [LARGE SCALE GENOMIC DNA]</scope>
    <source>
        <strain evidence="3">As9502</strain>
        <tissue evidence="3">Leaf</tissue>
    </source>
</reference>
<dbReference type="Pfam" id="PF14223">
    <property type="entry name" value="Retrotran_gag_2"/>
    <property type="match status" value="1"/>
</dbReference>
<keyword evidence="1" id="KW-0479">Metal-binding</keyword>
<dbReference type="OrthoDB" id="2013098at2759"/>
<dbReference type="InterPro" id="IPR003172">
    <property type="entry name" value="ML_dom"/>
</dbReference>
<organism evidence="3 4">
    <name type="scientific">Arabidopsis suecica</name>
    <name type="common">Swedish thale-cress</name>
    <name type="synonym">Cardaminopsis suecica</name>
    <dbReference type="NCBI Taxonomy" id="45249"/>
    <lineage>
        <taxon>Eukaryota</taxon>
        <taxon>Viridiplantae</taxon>
        <taxon>Streptophyta</taxon>
        <taxon>Embryophyta</taxon>
        <taxon>Tracheophyta</taxon>
        <taxon>Spermatophyta</taxon>
        <taxon>Magnoliopsida</taxon>
        <taxon>eudicotyledons</taxon>
        <taxon>Gunneridae</taxon>
        <taxon>Pentapetalae</taxon>
        <taxon>rosids</taxon>
        <taxon>malvids</taxon>
        <taxon>Brassicales</taxon>
        <taxon>Brassicaceae</taxon>
        <taxon>Camelineae</taxon>
        <taxon>Arabidopsis</taxon>
    </lineage>
</organism>
<keyword evidence="1" id="KW-0862">Zinc</keyword>
<dbReference type="Pfam" id="PF02221">
    <property type="entry name" value="E1_DerP2_DerF2"/>
    <property type="match status" value="1"/>
</dbReference>
<name>A0A8T2G2N6_ARASU</name>
<dbReference type="InterPro" id="IPR013103">
    <property type="entry name" value="RVT_2"/>
</dbReference>
<dbReference type="PANTHER" id="PTHR11439:SF517">
    <property type="entry name" value="CYSTEINE-RICH RLK (RECEPTOR-LIKE PROTEIN KINASE) 8"/>
    <property type="match status" value="1"/>
</dbReference>
<protein>
    <submittedName>
        <fullName evidence="3">Zinc finger CCHC-type</fullName>
    </submittedName>
</protein>
<accession>A0A8T2G2N6</accession>
<evidence type="ECO:0000313" key="4">
    <source>
        <dbReference type="Proteomes" id="UP000694251"/>
    </source>
</evidence>
<sequence length="835" mass="94454">MGESSSFAQPSIPKFDGDYDHWSLLMENLLRSKEYWCVVRDGFVEATSDETMTDAQRKTLDEARLKDLKAKNYLFSAIDKTVLKTITLKNTSKQLWDSMKLKYQGNSRVKRAQLQTLRRNFELLEMKIGESVTDYFGRVMVVANDMRNCGDDMEDVKIVEKILRTLTENFNYIVCSIEESKDIDSLSVDALQSSLLVHEPKMRKSNNGGDDQVLKVTFDDKGGRGRGRMVQGRGRGRGGRSFNKATIECFKCHKLGHFQYECPNWDGKANYAEVDGEEEDVLLMAFTEDNQKEEAWYLDSGCSNHMSLAAQKNWCVFQLDVKSAFLHGELSEDVYVEQPQGYIKKGEEHKVYKLKKALYGLKQAPRAWYSRIEAYFNKEGFQRCEYEHTLFVKREEGNKILIVSLYVDDLIFTGNDHVMLEKFKSSMKEEFDMTDLGRMKYFLGVEVIQDEEGIFIHQGKYAGEILERFNLQCGNAVKNPIVPGSRLSKEGEGSKVDATLYKQLVGSLMYITSTRPDLMFVVCLLSRYMGAPTEQHLQAAKRVLRYLKGTQFHGLFYKRGGGEELIVYTDSDYAGDIDDRRSTSGYAFMLSGAVVAWASKKQPVVTLSTTEAEFVAAAFCACQCVWMRRILEEFGLEQERSTTILCDNSSTIKLSKNPVLHGRNKHIDVRFHFLRGLTKEGVVQLMHCGTSDQVADILTKPLRLEVFVKLREKLGVSVEISPDPVKRSGNGEITITGVTNKEISDGVTVNLKLAVGMFPVSTKSYSLCDITACLVAPGPIVLTLPNIFTPREKRTAIGYTIIISITDKPLKESMMCILFVVKLTGHASMINQVTE</sequence>
<dbReference type="CDD" id="cd09272">
    <property type="entry name" value="RNase_HI_RT_Ty1"/>
    <property type="match status" value="1"/>
</dbReference>
<dbReference type="PROSITE" id="PS50158">
    <property type="entry name" value="ZF_CCHC"/>
    <property type="match status" value="1"/>
</dbReference>
<dbReference type="EMBL" id="JAEFBJ010000002">
    <property type="protein sequence ID" value="KAG7640933.1"/>
    <property type="molecule type" value="Genomic_DNA"/>
</dbReference>
<keyword evidence="1" id="KW-0863">Zinc-finger</keyword>
<dbReference type="GO" id="GO:0003676">
    <property type="term" value="F:nucleic acid binding"/>
    <property type="evidence" value="ECO:0007669"/>
    <property type="project" value="InterPro"/>
</dbReference>
<dbReference type="InterPro" id="IPR001878">
    <property type="entry name" value="Znf_CCHC"/>
</dbReference>
<dbReference type="Pfam" id="PF07727">
    <property type="entry name" value="RVT_2"/>
    <property type="match status" value="1"/>
</dbReference>
<evidence type="ECO:0000256" key="1">
    <source>
        <dbReference type="PROSITE-ProRule" id="PRU00047"/>
    </source>
</evidence>
<evidence type="ECO:0000313" key="3">
    <source>
        <dbReference type="EMBL" id="KAG7640933.1"/>
    </source>
</evidence>
<dbReference type="SMART" id="SM00737">
    <property type="entry name" value="ML"/>
    <property type="match status" value="1"/>
</dbReference>
<dbReference type="Proteomes" id="UP000694251">
    <property type="component" value="Chromosome 2"/>
</dbReference>
<gene>
    <name evidence="3" type="ORF">ISN44_As02g009770</name>
</gene>
<dbReference type="AlphaFoldDB" id="A0A8T2G2N6"/>
<feature type="domain" description="CCHC-type" evidence="2">
    <location>
        <begin position="249"/>
        <end position="264"/>
    </location>
</feature>
<dbReference type="SMART" id="SM00343">
    <property type="entry name" value="ZnF_C2HC"/>
    <property type="match status" value="1"/>
</dbReference>
<keyword evidence="4" id="KW-1185">Reference proteome</keyword>
<comment type="caution">
    <text evidence="3">The sequence shown here is derived from an EMBL/GenBank/DDBJ whole genome shotgun (WGS) entry which is preliminary data.</text>
</comment>
<dbReference type="PANTHER" id="PTHR11439">
    <property type="entry name" value="GAG-POL-RELATED RETROTRANSPOSON"/>
    <property type="match status" value="1"/>
</dbReference>
<proteinExistence type="predicted"/>
<dbReference type="GO" id="GO:0008270">
    <property type="term" value="F:zinc ion binding"/>
    <property type="evidence" value="ECO:0007669"/>
    <property type="project" value="UniProtKB-KW"/>
</dbReference>
<evidence type="ECO:0000259" key="2">
    <source>
        <dbReference type="PROSITE" id="PS50158"/>
    </source>
</evidence>